<keyword evidence="3" id="KW-1185">Reference proteome</keyword>
<dbReference type="EMBL" id="BSTX01000003">
    <property type="protein sequence ID" value="GLZ79918.1"/>
    <property type="molecule type" value="Genomic_DNA"/>
</dbReference>
<gene>
    <name evidence="2" type="ORF">Afil01_47250</name>
</gene>
<evidence type="ECO:0000313" key="2">
    <source>
        <dbReference type="EMBL" id="GLZ79918.1"/>
    </source>
</evidence>
<protein>
    <submittedName>
        <fullName evidence="2">Uncharacterized protein</fullName>
    </submittedName>
</protein>
<comment type="caution">
    <text evidence="2">The sequence shown here is derived from an EMBL/GenBank/DDBJ whole genome shotgun (WGS) entry which is preliminary data.</text>
</comment>
<name>A0A9W6SPU5_9ACTN</name>
<sequence>MFGFHRRRVRRCEWDTLLPKPGPLPQTSHLLDMMNALLSVDLELEQPTQGQLGSLPEGHAPSPNGGGVEGVTLTYAGSDVTAGVPWRRHLPRKVCP</sequence>
<organism evidence="2 3">
    <name type="scientific">Actinorhabdospora filicis</name>
    <dbReference type="NCBI Taxonomy" id="1785913"/>
    <lineage>
        <taxon>Bacteria</taxon>
        <taxon>Bacillati</taxon>
        <taxon>Actinomycetota</taxon>
        <taxon>Actinomycetes</taxon>
        <taxon>Micromonosporales</taxon>
        <taxon>Micromonosporaceae</taxon>
        <taxon>Actinorhabdospora</taxon>
    </lineage>
</organism>
<evidence type="ECO:0000313" key="3">
    <source>
        <dbReference type="Proteomes" id="UP001165079"/>
    </source>
</evidence>
<evidence type="ECO:0000256" key="1">
    <source>
        <dbReference type="SAM" id="MobiDB-lite"/>
    </source>
</evidence>
<dbReference type="Proteomes" id="UP001165079">
    <property type="component" value="Unassembled WGS sequence"/>
</dbReference>
<feature type="region of interest" description="Disordered" evidence="1">
    <location>
        <begin position="48"/>
        <end position="72"/>
    </location>
</feature>
<dbReference type="AlphaFoldDB" id="A0A9W6SPU5"/>
<reference evidence="2" key="1">
    <citation type="submission" date="2023-03" db="EMBL/GenBank/DDBJ databases">
        <title>Actinorhabdospora filicis NBRC 111898.</title>
        <authorList>
            <person name="Ichikawa N."/>
            <person name="Sato H."/>
            <person name="Tonouchi N."/>
        </authorList>
    </citation>
    <scope>NUCLEOTIDE SEQUENCE</scope>
    <source>
        <strain evidence="2">NBRC 111898</strain>
    </source>
</reference>
<accession>A0A9W6SPU5</accession>
<proteinExistence type="predicted"/>